<dbReference type="Gene3D" id="3.20.20.330">
    <property type="entry name" value="Homocysteine-binding-like domain"/>
    <property type="match status" value="1"/>
</dbReference>
<comment type="similarity">
    <text evidence="5">Belongs to the vitamin-B12 dependent methionine synthase family.</text>
</comment>
<dbReference type="PROSITE" id="PS50972">
    <property type="entry name" value="PTERIN_BINDING"/>
    <property type="match status" value="1"/>
</dbReference>
<name>A0A9D2DJJ1_9ACTN</name>
<dbReference type="InterPro" id="IPR036589">
    <property type="entry name" value="HCY_dom_sf"/>
</dbReference>
<evidence type="ECO:0000259" key="21">
    <source>
        <dbReference type="PROSITE" id="PS50972"/>
    </source>
</evidence>
<dbReference type="SUPFAM" id="SSF52242">
    <property type="entry name" value="Cobalamin (vitamin B12)-binding domain"/>
    <property type="match status" value="1"/>
</dbReference>
<feature type="domain" description="B12-binding N-terminal" evidence="23">
    <location>
        <begin position="596"/>
        <end position="689"/>
    </location>
</feature>
<evidence type="ECO:0000256" key="16">
    <source>
        <dbReference type="ARBA" id="ARBA00023285"/>
    </source>
</evidence>
<comment type="cofactor">
    <cofactor evidence="2 19">
        <name>Zn(2+)</name>
        <dbReference type="ChEBI" id="CHEBI:29105"/>
    </cofactor>
</comment>
<evidence type="ECO:0000256" key="5">
    <source>
        <dbReference type="ARBA" id="ARBA00010398"/>
    </source>
</evidence>
<evidence type="ECO:0000256" key="1">
    <source>
        <dbReference type="ARBA" id="ARBA00001700"/>
    </source>
</evidence>
<sequence length="810" mass="84432">MVGDQRRELLEAALAGDGFLLFDGAMGTQLQARGLVAGELPELLCLTHPEVVTEVHAAYVAAGADVVTTNTFGANAAKLGDAATVEEVFSAAVSCARAAGPRYVAADLGPTGQLLAPMGPLAFDDAYELFARQVRAAAAAGADLFVIETMSDLAEAKAALLAVHENSELPALVTMTFEEDGRTFLGTTPEVAALTLSSIGASAVGVNCSLGPAEVAPLVARMAEWAPCPLMVQANAGLPHVEDGVTVYDIGPDEFAAAVAPMLEAGVTIIGGCCGTTPDHIAAERALLAGRAPVRRELPDRFAVCGPQRVTSLAPGEVGVIGERINPTGKKKMKEALRSGNHDHVIAEAIAQERAGAQILDVNAGLPEIDERAVMCRLVDELLGVTTLPLQIDASDPAVIEAAVRPYPGKALINSVNGKADSLASVVPIAARYGCALVGLTLDEGGIPATAEGRLAVARKIVAATDAAGIPRADVVIDCLAMAASTDQTAPRTILEAIRLVKAELPGVRTVLGVSNISFGLPFRPLVNATFLSAALGAGLDLAIINPGVRRMMDVIDSWRVLSGEDEGARYYVEHYAERSDATPAAAPGEKNQQAEKDAALPTDPVERARRLVLDGRGGPMADAMREVLLAHDAMFAINEVLVPALDEVGRRFEAGTFFLPQLMASAEAAKAGFETVRAASASDAAVADKGTVVVCTVRGDIHDIGKNIVRMLLENYGFEVIDLGRDVAPETVVDVVVERHVRLVGLSALMTSTVPAMAETIELLRERAPWCKVVVGGAVLTPEYAEMVGADFYAKDATETARIAGEVLA</sequence>
<dbReference type="Gene3D" id="3.40.50.280">
    <property type="entry name" value="Cobalamin-binding domain"/>
    <property type="match status" value="1"/>
</dbReference>
<comment type="caution">
    <text evidence="24">The sequence shown here is derived from an EMBL/GenBank/DDBJ whole genome shotgun (WGS) entry which is preliminary data.</text>
</comment>
<keyword evidence="15" id="KW-0486">Methionine biosynthesis</keyword>
<dbReference type="PANTHER" id="PTHR45833">
    <property type="entry name" value="METHIONINE SYNTHASE"/>
    <property type="match status" value="1"/>
</dbReference>
<dbReference type="Gene3D" id="3.20.20.20">
    <property type="entry name" value="Dihydropteroate synthase-like"/>
    <property type="match status" value="1"/>
</dbReference>
<dbReference type="Pfam" id="PF02310">
    <property type="entry name" value="B12-binding"/>
    <property type="match status" value="1"/>
</dbReference>
<dbReference type="PANTHER" id="PTHR45833:SF1">
    <property type="entry name" value="METHIONINE SYNTHASE"/>
    <property type="match status" value="1"/>
</dbReference>
<feature type="binding site" evidence="19">
    <location>
        <position position="208"/>
    </location>
    <ligand>
        <name>Zn(2+)</name>
        <dbReference type="ChEBI" id="CHEBI:29105"/>
    </ligand>
</feature>
<comment type="catalytic activity">
    <reaction evidence="1">
        <text>(6S)-5-methyl-5,6,7,8-tetrahydrofolate + L-homocysteine = (6S)-5,6,7,8-tetrahydrofolate + L-methionine</text>
        <dbReference type="Rhea" id="RHEA:11172"/>
        <dbReference type="ChEBI" id="CHEBI:18608"/>
        <dbReference type="ChEBI" id="CHEBI:57453"/>
        <dbReference type="ChEBI" id="CHEBI:57844"/>
        <dbReference type="ChEBI" id="CHEBI:58199"/>
        <dbReference type="EC" id="2.1.1.13"/>
    </reaction>
</comment>
<keyword evidence="10" id="KW-0846">Cobalamin</keyword>
<dbReference type="InterPro" id="IPR011005">
    <property type="entry name" value="Dihydropteroate_synth-like_sf"/>
</dbReference>
<evidence type="ECO:0000256" key="7">
    <source>
        <dbReference type="ARBA" id="ARBA00013998"/>
    </source>
</evidence>
<keyword evidence="11 19" id="KW-0808">Transferase</keyword>
<evidence type="ECO:0000256" key="19">
    <source>
        <dbReference type="PROSITE-ProRule" id="PRU00333"/>
    </source>
</evidence>
<gene>
    <name evidence="24" type="ORF">IAA22_02480</name>
</gene>
<comment type="pathway">
    <text evidence="4">Amino-acid biosynthesis; L-methionine biosynthesis via de novo pathway; L-methionine from L-homocysteine (MetH route): step 1/1.</text>
</comment>
<dbReference type="Proteomes" id="UP000824029">
    <property type="component" value="Unassembled WGS sequence"/>
</dbReference>
<dbReference type="PIRSF" id="PIRSF037472">
    <property type="entry name" value="DHPS_mtfrase"/>
    <property type="match status" value="1"/>
</dbReference>
<dbReference type="GO" id="GO:0005829">
    <property type="term" value="C:cytosol"/>
    <property type="evidence" value="ECO:0007669"/>
    <property type="project" value="TreeGrafter"/>
</dbReference>
<dbReference type="GO" id="GO:0008705">
    <property type="term" value="F:methionine synthase activity"/>
    <property type="evidence" value="ECO:0007669"/>
    <property type="project" value="UniProtKB-EC"/>
</dbReference>
<evidence type="ECO:0000313" key="24">
    <source>
        <dbReference type="EMBL" id="HIZ17965.1"/>
    </source>
</evidence>
<keyword evidence="12" id="KW-0949">S-adenosyl-L-methionine</keyword>
<evidence type="ECO:0000256" key="3">
    <source>
        <dbReference type="ARBA" id="ARBA00001956"/>
    </source>
</evidence>
<dbReference type="InterPro" id="IPR036724">
    <property type="entry name" value="Cobalamin-bd_sf"/>
</dbReference>
<evidence type="ECO:0000256" key="9">
    <source>
        <dbReference type="ARBA" id="ARBA00022605"/>
    </source>
</evidence>
<evidence type="ECO:0000256" key="10">
    <source>
        <dbReference type="ARBA" id="ARBA00022628"/>
    </source>
</evidence>
<feature type="binding site" evidence="19">
    <location>
        <position position="274"/>
    </location>
    <ligand>
        <name>Zn(2+)</name>
        <dbReference type="ChEBI" id="CHEBI:29105"/>
    </ligand>
</feature>
<dbReference type="GO" id="GO:0046653">
    <property type="term" value="P:tetrahydrofolate metabolic process"/>
    <property type="evidence" value="ECO:0007669"/>
    <property type="project" value="TreeGrafter"/>
</dbReference>
<dbReference type="EC" id="2.1.1.13" evidence="6"/>
<keyword evidence="13 19" id="KW-0479">Metal-binding</keyword>
<dbReference type="PROSITE" id="PS51337">
    <property type="entry name" value="B12_BINDING_NTER"/>
    <property type="match status" value="1"/>
</dbReference>
<dbReference type="GO" id="GO:0050667">
    <property type="term" value="P:homocysteine metabolic process"/>
    <property type="evidence" value="ECO:0007669"/>
    <property type="project" value="TreeGrafter"/>
</dbReference>
<dbReference type="GO" id="GO:0046872">
    <property type="term" value="F:metal ion binding"/>
    <property type="evidence" value="ECO:0007669"/>
    <property type="project" value="UniProtKB-KW"/>
</dbReference>
<dbReference type="InterPro" id="IPR003726">
    <property type="entry name" value="HCY_dom"/>
</dbReference>
<evidence type="ECO:0000259" key="22">
    <source>
        <dbReference type="PROSITE" id="PS51332"/>
    </source>
</evidence>
<evidence type="ECO:0000256" key="18">
    <source>
        <dbReference type="ARBA" id="ARBA00031040"/>
    </source>
</evidence>
<keyword evidence="9" id="KW-0028">Amino-acid biosynthesis</keyword>
<dbReference type="AlphaFoldDB" id="A0A9D2DJJ1"/>
<dbReference type="Pfam" id="PF02607">
    <property type="entry name" value="B12-binding_2"/>
    <property type="match status" value="1"/>
</dbReference>
<comment type="function">
    <text evidence="17">Catalyzes the transfer of a methyl group from methyl-cobalamin to homocysteine, yielding enzyme-bound cob(I)alamin and methionine. Subsequently, remethylates the cofactor using methyltetrahydrofolate.</text>
</comment>
<dbReference type="Gene3D" id="1.10.1240.10">
    <property type="entry name" value="Methionine synthase domain"/>
    <property type="match status" value="1"/>
</dbReference>
<evidence type="ECO:0000256" key="14">
    <source>
        <dbReference type="ARBA" id="ARBA00022833"/>
    </source>
</evidence>
<comment type="cofactor">
    <cofactor evidence="3">
        <name>methylcob(III)alamin</name>
        <dbReference type="ChEBI" id="CHEBI:28115"/>
    </cofactor>
</comment>
<evidence type="ECO:0000256" key="15">
    <source>
        <dbReference type="ARBA" id="ARBA00023167"/>
    </source>
</evidence>
<protein>
    <recommendedName>
        <fullName evidence="7">Methionine synthase</fullName>
        <ecNumber evidence="6">2.1.1.13</ecNumber>
    </recommendedName>
    <alternativeName>
        <fullName evidence="18">5-methyltetrahydrofolate--homocysteine methyltransferase</fullName>
    </alternativeName>
</protein>
<keyword evidence="8 19" id="KW-0489">Methyltransferase</keyword>
<feature type="domain" description="B12-binding" evidence="22">
    <location>
        <begin position="690"/>
        <end position="810"/>
    </location>
</feature>
<dbReference type="SUPFAM" id="SSF47644">
    <property type="entry name" value="Methionine synthase domain"/>
    <property type="match status" value="1"/>
</dbReference>
<evidence type="ECO:0000256" key="12">
    <source>
        <dbReference type="ARBA" id="ARBA00022691"/>
    </source>
</evidence>
<evidence type="ECO:0000256" key="4">
    <source>
        <dbReference type="ARBA" id="ARBA00005178"/>
    </source>
</evidence>
<dbReference type="EMBL" id="DXBZ01000046">
    <property type="protein sequence ID" value="HIZ17965.1"/>
    <property type="molecule type" value="Genomic_DNA"/>
</dbReference>
<organism evidence="24 25">
    <name type="scientific">Candidatus Olsenella stercoravium</name>
    <dbReference type="NCBI Taxonomy" id="2838713"/>
    <lineage>
        <taxon>Bacteria</taxon>
        <taxon>Bacillati</taxon>
        <taxon>Actinomycetota</taxon>
        <taxon>Coriobacteriia</taxon>
        <taxon>Coriobacteriales</taxon>
        <taxon>Atopobiaceae</taxon>
        <taxon>Olsenella</taxon>
    </lineage>
</organism>
<dbReference type="SMART" id="SM01018">
    <property type="entry name" value="B12-binding_2"/>
    <property type="match status" value="1"/>
</dbReference>
<dbReference type="InterPro" id="IPR006158">
    <property type="entry name" value="Cobalamin-bd"/>
</dbReference>
<evidence type="ECO:0000256" key="13">
    <source>
        <dbReference type="ARBA" id="ARBA00022723"/>
    </source>
</evidence>
<dbReference type="SUPFAM" id="SSF82282">
    <property type="entry name" value="Homocysteine S-methyltransferase"/>
    <property type="match status" value="1"/>
</dbReference>
<dbReference type="InterPro" id="IPR000489">
    <property type="entry name" value="Pterin-binding_dom"/>
</dbReference>
<keyword evidence="16" id="KW-0170">Cobalt</keyword>
<reference evidence="24" key="2">
    <citation type="submission" date="2021-04" db="EMBL/GenBank/DDBJ databases">
        <authorList>
            <person name="Gilroy R."/>
        </authorList>
    </citation>
    <scope>NUCLEOTIDE SEQUENCE</scope>
    <source>
        <strain evidence="24">ChiHecolR3B27-1887</strain>
    </source>
</reference>
<evidence type="ECO:0000313" key="25">
    <source>
        <dbReference type="Proteomes" id="UP000824029"/>
    </source>
</evidence>
<evidence type="ECO:0000256" key="6">
    <source>
        <dbReference type="ARBA" id="ARBA00012032"/>
    </source>
</evidence>
<dbReference type="InterPro" id="IPR036594">
    <property type="entry name" value="Meth_synthase_dom"/>
</dbReference>
<dbReference type="InterPro" id="IPR050554">
    <property type="entry name" value="Met_Synthase/Corrinoid"/>
</dbReference>
<evidence type="ECO:0000256" key="8">
    <source>
        <dbReference type="ARBA" id="ARBA00022603"/>
    </source>
</evidence>
<dbReference type="PROSITE" id="PS51332">
    <property type="entry name" value="B12_BINDING"/>
    <property type="match status" value="1"/>
</dbReference>
<reference evidence="24" key="1">
    <citation type="journal article" date="2021" name="PeerJ">
        <title>Extensive microbial diversity within the chicken gut microbiome revealed by metagenomics and culture.</title>
        <authorList>
            <person name="Gilroy R."/>
            <person name="Ravi A."/>
            <person name="Getino M."/>
            <person name="Pursley I."/>
            <person name="Horton D.L."/>
            <person name="Alikhan N.F."/>
            <person name="Baker D."/>
            <person name="Gharbi K."/>
            <person name="Hall N."/>
            <person name="Watson M."/>
            <person name="Adriaenssens E.M."/>
            <person name="Foster-Nyarko E."/>
            <person name="Jarju S."/>
            <person name="Secka A."/>
            <person name="Antonio M."/>
            <person name="Oren A."/>
            <person name="Chaudhuri R.R."/>
            <person name="La Ragione R."/>
            <person name="Hildebrand F."/>
            <person name="Pallen M.J."/>
        </authorList>
    </citation>
    <scope>NUCLEOTIDE SEQUENCE</scope>
    <source>
        <strain evidence="24">ChiHecolR3B27-1887</strain>
    </source>
</reference>
<dbReference type="GO" id="GO:0032259">
    <property type="term" value="P:methylation"/>
    <property type="evidence" value="ECO:0007669"/>
    <property type="project" value="UniProtKB-KW"/>
</dbReference>
<dbReference type="Pfam" id="PF00809">
    <property type="entry name" value="Pterin_bind"/>
    <property type="match status" value="1"/>
</dbReference>
<feature type="binding site" evidence="19">
    <location>
        <position position="273"/>
    </location>
    <ligand>
        <name>Zn(2+)</name>
        <dbReference type="ChEBI" id="CHEBI:29105"/>
    </ligand>
</feature>
<evidence type="ECO:0000256" key="2">
    <source>
        <dbReference type="ARBA" id="ARBA00001947"/>
    </source>
</evidence>
<proteinExistence type="inferred from homology"/>
<keyword evidence="14 19" id="KW-0862">Zinc</keyword>
<accession>A0A9D2DJJ1</accession>
<feature type="domain" description="Pterin-binding" evidence="21">
    <location>
        <begin position="318"/>
        <end position="563"/>
    </location>
</feature>
<dbReference type="SUPFAM" id="SSF51717">
    <property type="entry name" value="Dihydropteroate synthetase-like"/>
    <property type="match status" value="1"/>
</dbReference>
<dbReference type="GO" id="GO:0031419">
    <property type="term" value="F:cobalamin binding"/>
    <property type="evidence" value="ECO:0007669"/>
    <property type="project" value="UniProtKB-KW"/>
</dbReference>
<dbReference type="InterPro" id="IPR017215">
    <property type="entry name" value="MetH_bac"/>
</dbReference>
<dbReference type="InterPro" id="IPR003759">
    <property type="entry name" value="Cbl-bd_cap"/>
</dbReference>
<evidence type="ECO:0000259" key="23">
    <source>
        <dbReference type="PROSITE" id="PS51337"/>
    </source>
</evidence>
<evidence type="ECO:0000256" key="17">
    <source>
        <dbReference type="ARBA" id="ARBA00025552"/>
    </source>
</evidence>
<dbReference type="Pfam" id="PF02574">
    <property type="entry name" value="S-methyl_trans"/>
    <property type="match status" value="1"/>
</dbReference>
<dbReference type="PROSITE" id="PS50970">
    <property type="entry name" value="HCY"/>
    <property type="match status" value="1"/>
</dbReference>
<feature type="domain" description="Hcy-binding" evidence="20">
    <location>
        <begin position="8"/>
        <end position="288"/>
    </location>
</feature>
<evidence type="ECO:0000259" key="20">
    <source>
        <dbReference type="PROSITE" id="PS50970"/>
    </source>
</evidence>
<evidence type="ECO:0000256" key="11">
    <source>
        <dbReference type="ARBA" id="ARBA00022679"/>
    </source>
</evidence>